<dbReference type="PANTHER" id="PTHR37306:SF1">
    <property type="entry name" value="COLICIN V PRODUCTION PROTEIN"/>
    <property type="match status" value="1"/>
</dbReference>
<evidence type="ECO:0000313" key="7">
    <source>
        <dbReference type="Proteomes" id="UP000184342"/>
    </source>
</evidence>
<dbReference type="InterPro" id="IPR003825">
    <property type="entry name" value="Colicin-V_CvpA"/>
</dbReference>
<evidence type="ECO:0000256" key="5">
    <source>
        <dbReference type="SAM" id="Phobius"/>
    </source>
</evidence>
<sequence>MDNILLAGVLLFMVIMAIAGFRKGALRIVVSVAALILTLFLAAYFTPEAAKLLKEHTPMYETVYSQMDKFVGERLVEGGGAGPEEIIGNLPLPGIIRDVLVDNNNEESYGLLGATDLRGYTTRSLSGMLVNAIAFIALFIVISIIFRIIMVVVDIIGRIPIIRGINRLAGLFVGLAQSILILWVLCVVLTAFSGTSGGQQVMAMVADSRFLTMIYDHNLLMGIITNVFMLFG</sequence>
<name>A0A1M6J8W3_9FIRM</name>
<feature type="transmembrane region" description="Helical" evidence="5">
    <location>
        <begin position="168"/>
        <end position="192"/>
    </location>
</feature>
<accession>A0A1M6J8W3</accession>
<dbReference type="GO" id="GO:0016020">
    <property type="term" value="C:membrane"/>
    <property type="evidence" value="ECO:0007669"/>
    <property type="project" value="UniProtKB-SubCell"/>
</dbReference>
<dbReference type="PANTHER" id="PTHR37306">
    <property type="entry name" value="COLICIN V PRODUCTION PROTEIN"/>
    <property type="match status" value="1"/>
</dbReference>
<feature type="transmembrane region" description="Helical" evidence="5">
    <location>
        <begin position="212"/>
        <end position="231"/>
    </location>
</feature>
<keyword evidence="7" id="KW-1185">Reference proteome</keyword>
<dbReference type="GO" id="GO:0009403">
    <property type="term" value="P:toxin biosynthetic process"/>
    <property type="evidence" value="ECO:0007669"/>
    <property type="project" value="InterPro"/>
</dbReference>
<reference evidence="6 7" key="1">
    <citation type="submission" date="2016-11" db="EMBL/GenBank/DDBJ databases">
        <authorList>
            <person name="Jaros S."/>
            <person name="Januszkiewicz K."/>
            <person name="Wedrychowicz H."/>
        </authorList>
    </citation>
    <scope>NUCLEOTIDE SEQUENCE [LARGE SCALE GENOMIC DNA]</scope>
    <source>
        <strain evidence="6 7">DSM 15970</strain>
    </source>
</reference>
<keyword evidence="4 5" id="KW-0472">Membrane</keyword>
<evidence type="ECO:0000313" key="6">
    <source>
        <dbReference type="EMBL" id="SHJ43117.1"/>
    </source>
</evidence>
<evidence type="ECO:0000256" key="4">
    <source>
        <dbReference type="ARBA" id="ARBA00023136"/>
    </source>
</evidence>
<feature type="transmembrane region" description="Helical" evidence="5">
    <location>
        <begin position="132"/>
        <end position="156"/>
    </location>
</feature>
<dbReference type="OrthoDB" id="2083110at2"/>
<dbReference type="AlphaFoldDB" id="A0A1M6J8W3"/>
<evidence type="ECO:0000256" key="3">
    <source>
        <dbReference type="ARBA" id="ARBA00022989"/>
    </source>
</evidence>
<keyword evidence="2 5" id="KW-0812">Transmembrane</keyword>
<proteinExistence type="predicted"/>
<keyword evidence="3 5" id="KW-1133">Transmembrane helix</keyword>
<dbReference type="RefSeq" id="WP_073994215.1">
    <property type="nucleotide sequence ID" value="NZ_FQYT01000021.1"/>
</dbReference>
<evidence type="ECO:0000256" key="1">
    <source>
        <dbReference type="ARBA" id="ARBA00004141"/>
    </source>
</evidence>
<dbReference type="EMBL" id="FQYT01000021">
    <property type="protein sequence ID" value="SHJ43117.1"/>
    <property type="molecule type" value="Genomic_DNA"/>
</dbReference>
<evidence type="ECO:0000256" key="2">
    <source>
        <dbReference type="ARBA" id="ARBA00022692"/>
    </source>
</evidence>
<organism evidence="6 7">
    <name type="scientific">Parasporobacterium paucivorans DSM 15970</name>
    <dbReference type="NCBI Taxonomy" id="1122934"/>
    <lineage>
        <taxon>Bacteria</taxon>
        <taxon>Bacillati</taxon>
        <taxon>Bacillota</taxon>
        <taxon>Clostridia</taxon>
        <taxon>Lachnospirales</taxon>
        <taxon>Lachnospiraceae</taxon>
        <taxon>Parasporobacterium</taxon>
    </lineage>
</organism>
<protein>
    <submittedName>
        <fullName evidence="6">Colicin V production protein</fullName>
    </submittedName>
</protein>
<gene>
    <name evidence="6" type="ORF">SAMN02745691_01940</name>
</gene>
<feature type="transmembrane region" description="Helical" evidence="5">
    <location>
        <begin position="28"/>
        <end position="46"/>
    </location>
</feature>
<dbReference type="STRING" id="1122934.SAMN02745691_01940"/>
<dbReference type="Proteomes" id="UP000184342">
    <property type="component" value="Unassembled WGS sequence"/>
</dbReference>
<dbReference type="Pfam" id="PF02674">
    <property type="entry name" value="Colicin_V"/>
    <property type="match status" value="1"/>
</dbReference>
<comment type="subcellular location">
    <subcellularLocation>
        <location evidence="1">Membrane</location>
        <topology evidence="1">Multi-pass membrane protein</topology>
    </subcellularLocation>
</comment>
<feature type="transmembrane region" description="Helical" evidence="5">
    <location>
        <begin position="6"/>
        <end position="21"/>
    </location>
</feature>